<dbReference type="GO" id="GO:0006635">
    <property type="term" value="P:fatty acid beta-oxidation"/>
    <property type="evidence" value="ECO:0007669"/>
    <property type="project" value="TreeGrafter"/>
</dbReference>
<evidence type="ECO:0000256" key="1">
    <source>
        <dbReference type="SAM" id="Phobius"/>
    </source>
</evidence>
<organism evidence="3 4">
    <name type="scientific">Heterorhabditis bacteriophora</name>
    <name type="common">Entomopathogenic nematode worm</name>
    <dbReference type="NCBI Taxonomy" id="37862"/>
    <lineage>
        <taxon>Eukaryota</taxon>
        <taxon>Metazoa</taxon>
        <taxon>Ecdysozoa</taxon>
        <taxon>Nematoda</taxon>
        <taxon>Chromadorea</taxon>
        <taxon>Rhabditida</taxon>
        <taxon>Rhabditina</taxon>
        <taxon>Rhabditomorpha</taxon>
        <taxon>Strongyloidea</taxon>
        <taxon>Heterorhabditidae</taxon>
        <taxon>Heterorhabditis</taxon>
    </lineage>
</organism>
<dbReference type="InterPro" id="IPR036291">
    <property type="entry name" value="NAD(P)-bd_dom_sf"/>
</dbReference>
<dbReference type="GO" id="GO:0070403">
    <property type="term" value="F:NAD+ binding"/>
    <property type="evidence" value="ECO:0007669"/>
    <property type="project" value="InterPro"/>
</dbReference>
<accession>A0A1I7WG97</accession>
<dbReference type="WBParaSite" id="Hba_04014">
    <property type="protein sequence ID" value="Hba_04014"/>
    <property type="gene ID" value="Hba_04014"/>
</dbReference>
<name>A0A1I7WG97_HETBA</name>
<dbReference type="GO" id="GO:0016507">
    <property type="term" value="C:mitochondrial fatty acid beta-oxidation multienzyme complex"/>
    <property type="evidence" value="ECO:0007669"/>
    <property type="project" value="TreeGrafter"/>
</dbReference>
<reference evidence="4" key="1">
    <citation type="submission" date="2016-11" db="UniProtKB">
        <authorList>
            <consortium name="WormBaseParasite"/>
        </authorList>
    </citation>
    <scope>IDENTIFICATION</scope>
</reference>
<dbReference type="SUPFAM" id="SSF51735">
    <property type="entry name" value="NAD(P)-binding Rossmann-fold domains"/>
    <property type="match status" value="1"/>
</dbReference>
<dbReference type="PANTHER" id="PTHR43612:SF3">
    <property type="entry name" value="TRIFUNCTIONAL ENZYME SUBUNIT ALPHA, MITOCHONDRIAL"/>
    <property type="match status" value="1"/>
</dbReference>
<dbReference type="GO" id="GO:0016509">
    <property type="term" value="F:long-chain (3S)-3-hydroxyacyl-CoA dehydrogenase (NAD+) activity"/>
    <property type="evidence" value="ECO:0007669"/>
    <property type="project" value="TreeGrafter"/>
</dbReference>
<dbReference type="Proteomes" id="UP000095283">
    <property type="component" value="Unplaced"/>
</dbReference>
<keyword evidence="1" id="KW-0472">Membrane</keyword>
<protein>
    <submittedName>
        <fullName evidence="4">3HCDH_N domain-containing protein</fullName>
    </submittedName>
</protein>
<proteinExistence type="predicted"/>
<dbReference type="InterPro" id="IPR006176">
    <property type="entry name" value="3-OHacyl-CoA_DH_NAD-bd"/>
</dbReference>
<evidence type="ECO:0000313" key="4">
    <source>
        <dbReference type="WBParaSite" id="Hba_04014"/>
    </source>
</evidence>
<evidence type="ECO:0000259" key="2">
    <source>
        <dbReference type="Pfam" id="PF02737"/>
    </source>
</evidence>
<evidence type="ECO:0000313" key="3">
    <source>
        <dbReference type="Proteomes" id="UP000095283"/>
    </source>
</evidence>
<feature type="transmembrane region" description="Helical" evidence="1">
    <location>
        <begin position="55"/>
        <end position="78"/>
    </location>
</feature>
<keyword evidence="1" id="KW-1133">Transmembrane helix</keyword>
<dbReference type="PANTHER" id="PTHR43612">
    <property type="entry name" value="TRIFUNCTIONAL ENZYME SUBUNIT ALPHA"/>
    <property type="match status" value="1"/>
</dbReference>
<dbReference type="AlphaFoldDB" id="A0A1I7WG97"/>
<dbReference type="Pfam" id="PF02737">
    <property type="entry name" value="3HCDH_N"/>
    <property type="match status" value="1"/>
</dbReference>
<keyword evidence="3" id="KW-1185">Reference proteome</keyword>
<keyword evidence="1" id="KW-0812">Transmembrane</keyword>
<dbReference type="InterPro" id="IPR050136">
    <property type="entry name" value="FA_oxidation_alpha_subunit"/>
</dbReference>
<sequence>MNEQVDSNYPIVIGMHYFSPVDKMQLLEIIVHEGTSKETLATAAQLGLKQGKLVVVVKVSLVVMNNVLLYSCIVKYYLFIKQQYLFPIPRFYKILQRH</sequence>
<feature type="domain" description="3-hydroxyacyl-CoA dehydrogenase NAD binding" evidence="2">
    <location>
        <begin position="12"/>
        <end position="58"/>
    </location>
</feature>
<dbReference type="GO" id="GO:0004300">
    <property type="term" value="F:enoyl-CoA hydratase activity"/>
    <property type="evidence" value="ECO:0007669"/>
    <property type="project" value="TreeGrafter"/>
</dbReference>
<dbReference type="Gene3D" id="3.40.50.720">
    <property type="entry name" value="NAD(P)-binding Rossmann-like Domain"/>
    <property type="match status" value="1"/>
</dbReference>